<evidence type="ECO:0000313" key="2">
    <source>
        <dbReference type="Proteomes" id="UP000799764"/>
    </source>
</evidence>
<comment type="caution">
    <text evidence="1">The sequence shown here is derived from an EMBL/GenBank/DDBJ whole genome shotgun (WGS) entry which is preliminary data.</text>
</comment>
<proteinExistence type="predicted"/>
<dbReference type="PANTHER" id="PTHR24148:SF82">
    <property type="entry name" value="HETEROKARYON INCOMPATIBILITY DOMAIN-CONTAINING PROTEIN"/>
    <property type="match status" value="1"/>
</dbReference>
<gene>
    <name evidence="1" type="ORF">P171DRAFT_426516</name>
</gene>
<protein>
    <submittedName>
        <fullName evidence="1">Uncharacterized protein</fullName>
    </submittedName>
</protein>
<dbReference type="InterPro" id="IPR052895">
    <property type="entry name" value="HetReg/Transcr_Mod"/>
</dbReference>
<dbReference type="OrthoDB" id="10643489at2759"/>
<dbReference type="Proteomes" id="UP000799764">
    <property type="component" value="Unassembled WGS sequence"/>
</dbReference>
<name>A0A9P4Q081_9PLEO</name>
<accession>A0A9P4Q081</accession>
<dbReference type="PANTHER" id="PTHR24148">
    <property type="entry name" value="ANKYRIN REPEAT DOMAIN-CONTAINING PROTEIN 39 HOMOLOG-RELATED"/>
    <property type="match status" value="1"/>
</dbReference>
<keyword evidence="2" id="KW-1185">Reference proteome</keyword>
<reference evidence="1" key="1">
    <citation type="journal article" date="2020" name="Stud. Mycol.">
        <title>101 Dothideomycetes genomes: a test case for predicting lifestyles and emergence of pathogens.</title>
        <authorList>
            <person name="Haridas S."/>
            <person name="Albert R."/>
            <person name="Binder M."/>
            <person name="Bloem J."/>
            <person name="Labutti K."/>
            <person name="Salamov A."/>
            <person name="Andreopoulos B."/>
            <person name="Baker S."/>
            <person name="Barry K."/>
            <person name="Bills G."/>
            <person name="Bluhm B."/>
            <person name="Cannon C."/>
            <person name="Castanera R."/>
            <person name="Culley D."/>
            <person name="Daum C."/>
            <person name="Ezra D."/>
            <person name="Gonzalez J."/>
            <person name="Henrissat B."/>
            <person name="Kuo A."/>
            <person name="Liang C."/>
            <person name="Lipzen A."/>
            <person name="Lutzoni F."/>
            <person name="Magnuson J."/>
            <person name="Mondo S."/>
            <person name="Nolan M."/>
            <person name="Ohm R."/>
            <person name="Pangilinan J."/>
            <person name="Park H.-J."/>
            <person name="Ramirez L."/>
            <person name="Alfaro M."/>
            <person name="Sun H."/>
            <person name="Tritt A."/>
            <person name="Yoshinaga Y."/>
            <person name="Zwiers L.-H."/>
            <person name="Turgeon B."/>
            <person name="Goodwin S."/>
            <person name="Spatafora J."/>
            <person name="Crous P."/>
            <person name="Grigoriev I."/>
        </authorList>
    </citation>
    <scope>NUCLEOTIDE SEQUENCE</scope>
    <source>
        <strain evidence="1">CBS 690.94</strain>
    </source>
</reference>
<dbReference type="EMBL" id="MU001492">
    <property type="protein sequence ID" value="KAF2452129.1"/>
    <property type="molecule type" value="Genomic_DNA"/>
</dbReference>
<sequence>MARRVMVQCGAHKAHWIFMQQLLLDGRIWGEGVQRWMGDETDKLRFKVTTVTEKLWHRNKTVTEKTRNTLSLPQGRSTLPELLYFFRTWLNGDPRDTVYSLLALVESQELGIIVDYTRSDVDVLVDVVDCTLRHDNDLNLIGLPWAPNIVGLPSWIVPTDSHSRYRDEFDFITSAIHVSPPTNINLPTSPWRTNASIVRRREISPVPFVFPNYTLFVDGLTLGTYDETAKLPDNDLSFYEYKRLLPYSVRQFYLWTTATLDRPEAHSATSKPGDRLVVLFGCNHILTLRPVESHFVLVESWLGNFWDFLTSDQHRLHADAMAYRNKIKNFLKDLPTETFAIA</sequence>
<dbReference type="AlphaFoldDB" id="A0A9P4Q081"/>
<evidence type="ECO:0000313" key="1">
    <source>
        <dbReference type="EMBL" id="KAF2452129.1"/>
    </source>
</evidence>
<organism evidence="1 2">
    <name type="scientific">Karstenula rhodostoma CBS 690.94</name>
    <dbReference type="NCBI Taxonomy" id="1392251"/>
    <lineage>
        <taxon>Eukaryota</taxon>
        <taxon>Fungi</taxon>
        <taxon>Dikarya</taxon>
        <taxon>Ascomycota</taxon>
        <taxon>Pezizomycotina</taxon>
        <taxon>Dothideomycetes</taxon>
        <taxon>Pleosporomycetidae</taxon>
        <taxon>Pleosporales</taxon>
        <taxon>Massarineae</taxon>
        <taxon>Didymosphaeriaceae</taxon>
        <taxon>Karstenula</taxon>
    </lineage>
</organism>